<evidence type="ECO:0000313" key="2">
    <source>
        <dbReference type="EMBL" id="GAE89163.1"/>
    </source>
</evidence>
<feature type="transmembrane region" description="Helical" evidence="1">
    <location>
        <begin position="6"/>
        <end position="23"/>
    </location>
</feature>
<accession>W4V8K3</accession>
<dbReference type="EMBL" id="BAVR01000031">
    <property type="protein sequence ID" value="GAE89163.1"/>
    <property type="molecule type" value="Genomic_DNA"/>
</dbReference>
<proteinExistence type="predicted"/>
<keyword evidence="1" id="KW-0472">Membrane</keyword>
<protein>
    <recommendedName>
        <fullName evidence="4">Transglycosylase associated protein</fullName>
    </recommendedName>
</protein>
<evidence type="ECO:0008006" key="4">
    <source>
        <dbReference type="Google" id="ProtNLM"/>
    </source>
</evidence>
<evidence type="ECO:0000313" key="3">
    <source>
        <dbReference type="Proteomes" id="UP000019109"/>
    </source>
</evidence>
<dbReference type="STRING" id="1294263.JCM21531_2663"/>
<sequence length="87" mass="9320">MGGFIITIIIALIAGWLGNSIIVRQMPEDIWGACVVALPAAWIGAYMPYINTFGPKIMDIALVPTFLCALAAAAIFKVVRKVLKEAS</sequence>
<feature type="transmembrane region" description="Helical" evidence="1">
    <location>
        <begin position="30"/>
        <end position="49"/>
    </location>
</feature>
<evidence type="ECO:0000256" key="1">
    <source>
        <dbReference type="SAM" id="Phobius"/>
    </source>
</evidence>
<keyword evidence="1" id="KW-1133">Transmembrane helix</keyword>
<dbReference type="Proteomes" id="UP000019109">
    <property type="component" value="Unassembled WGS sequence"/>
</dbReference>
<organism evidence="2 3">
    <name type="scientific">Acetivibrio straminisolvens JCM 21531</name>
    <dbReference type="NCBI Taxonomy" id="1294263"/>
    <lineage>
        <taxon>Bacteria</taxon>
        <taxon>Bacillati</taxon>
        <taxon>Bacillota</taxon>
        <taxon>Clostridia</taxon>
        <taxon>Eubacteriales</taxon>
        <taxon>Oscillospiraceae</taxon>
        <taxon>Acetivibrio</taxon>
    </lineage>
</organism>
<dbReference type="AlphaFoldDB" id="W4V8K3"/>
<dbReference type="RefSeq" id="WP_038289306.1">
    <property type="nucleotide sequence ID" value="NZ_BAVR01000031.1"/>
</dbReference>
<reference evidence="2" key="1">
    <citation type="journal article" date="2014" name="Genome Announc.">
        <title>Draft Genome Sequence of Clostridium straminisolvens Strain JCM 21531T, Isolated from a Cellulose-Degrading Bacterial Community.</title>
        <authorList>
            <person name="Yuki M."/>
            <person name="Oshima K."/>
            <person name="Suda W."/>
            <person name="Sakamoto M."/>
            <person name="Kitamura K."/>
            <person name="Iida T."/>
            <person name="Hattori M."/>
            <person name="Ohkuma M."/>
        </authorList>
    </citation>
    <scope>NUCLEOTIDE SEQUENCE [LARGE SCALE GENOMIC DNA]</scope>
    <source>
        <strain evidence="2">JCM 21531</strain>
    </source>
</reference>
<comment type="caution">
    <text evidence="2">The sequence shown here is derived from an EMBL/GenBank/DDBJ whole genome shotgun (WGS) entry which is preliminary data.</text>
</comment>
<name>W4V8K3_9FIRM</name>
<keyword evidence="3" id="KW-1185">Reference proteome</keyword>
<keyword evidence="1" id="KW-0812">Transmembrane</keyword>
<feature type="transmembrane region" description="Helical" evidence="1">
    <location>
        <begin position="61"/>
        <end position="79"/>
    </location>
</feature>
<dbReference type="OrthoDB" id="1632160at2"/>
<gene>
    <name evidence="2" type="ORF">JCM21531_2663</name>
</gene>